<gene>
    <name evidence="2" type="ORF">BDN70DRAFT_897968</name>
</gene>
<feature type="region of interest" description="Disordered" evidence="1">
    <location>
        <begin position="108"/>
        <end position="139"/>
    </location>
</feature>
<dbReference type="AlphaFoldDB" id="A0A9P5YUJ6"/>
<comment type="caution">
    <text evidence="2">The sequence shown here is derived from an EMBL/GenBank/DDBJ whole genome shotgun (WGS) entry which is preliminary data.</text>
</comment>
<name>A0A9P5YUJ6_9AGAR</name>
<reference evidence="2" key="1">
    <citation type="submission" date="2020-11" db="EMBL/GenBank/DDBJ databases">
        <authorList>
            <consortium name="DOE Joint Genome Institute"/>
            <person name="Ahrendt S."/>
            <person name="Riley R."/>
            <person name="Andreopoulos W."/>
            <person name="Labutti K."/>
            <person name="Pangilinan J."/>
            <person name="Ruiz-Duenas F.J."/>
            <person name="Barrasa J.M."/>
            <person name="Sanchez-Garcia M."/>
            <person name="Camarero S."/>
            <person name="Miyauchi S."/>
            <person name="Serrano A."/>
            <person name="Linde D."/>
            <person name="Babiker R."/>
            <person name="Drula E."/>
            <person name="Ayuso-Fernandez I."/>
            <person name="Pacheco R."/>
            <person name="Padilla G."/>
            <person name="Ferreira P."/>
            <person name="Barriuso J."/>
            <person name="Kellner H."/>
            <person name="Castanera R."/>
            <person name="Alfaro M."/>
            <person name="Ramirez L."/>
            <person name="Pisabarro A.G."/>
            <person name="Kuo A."/>
            <person name="Tritt A."/>
            <person name="Lipzen A."/>
            <person name="He G."/>
            <person name="Yan M."/>
            <person name="Ng V."/>
            <person name="Cullen D."/>
            <person name="Martin F."/>
            <person name="Rosso M.-N."/>
            <person name="Henrissat B."/>
            <person name="Hibbett D."/>
            <person name="Martinez A.T."/>
            <person name="Grigoriev I.V."/>
        </authorList>
    </citation>
    <scope>NUCLEOTIDE SEQUENCE</scope>
    <source>
        <strain evidence="2">CIRM-BRFM 674</strain>
    </source>
</reference>
<dbReference type="EMBL" id="MU155322">
    <property type="protein sequence ID" value="KAF9475714.1"/>
    <property type="molecule type" value="Genomic_DNA"/>
</dbReference>
<accession>A0A9P5YUJ6</accession>
<evidence type="ECO:0000313" key="2">
    <source>
        <dbReference type="EMBL" id="KAF9475714.1"/>
    </source>
</evidence>
<protein>
    <submittedName>
        <fullName evidence="2">Uncharacterized protein</fullName>
    </submittedName>
</protein>
<evidence type="ECO:0000313" key="3">
    <source>
        <dbReference type="Proteomes" id="UP000807469"/>
    </source>
</evidence>
<evidence type="ECO:0000256" key="1">
    <source>
        <dbReference type="SAM" id="MobiDB-lite"/>
    </source>
</evidence>
<proteinExistence type="predicted"/>
<dbReference type="Proteomes" id="UP000807469">
    <property type="component" value="Unassembled WGS sequence"/>
</dbReference>
<sequence length="139" mass="16473">MEAVNAGLVDSNPVTWKALDKESEEFRLYYRQRQREGFYHKLNLFNEMRPNDDIASYWRTLDKHRQDAILNQIIDSQPIDRFADLDDENTVGHMVFMCMYAMIHRKAAKENQKKPGSKFSTTRSDGLLRKAIQRNQFQQ</sequence>
<organism evidence="2 3">
    <name type="scientific">Pholiota conissans</name>
    <dbReference type="NCBI Taxonomy" id="109636"/>
    <lineage>
        <taxon>Eukaryota</taxon>
        <taxon>Fungi</taxon>
        <taxon>Dikarya</taxon>
        <taxon>Basidiomycota</taxon>
        <taxon>Agaricomycotina</taxon>
        <taxon>Agaricomycetes</taxon>
        <taxon>Agaricomycetidae</taxon>
        <taxon>Agaricales</taxon>
        <taxon>Agaricineae</taxon>
        <taxon>Strophariaceae</taxon>
        <taxon>Pholiota</taxon>
    </lineage>
</organism>
<keyword evidence="3" id="KW-1185">Reference proteome</keyword>